<evidence type="ECO:0000313" key="1">
    <source>
        <dbReference type="EMBL" id="MFD2216602.1"/>
    </source>
</evidence>
<protein>
    <submittedName>
        <fullName evidence="1">Uncharacterized protein</fullName>
    </submittedName>
</protein>
<comment type="caution">
    <text evidence="1">The sequence shown here is derived from an EMBL/GenBank/DDBJ whole genome shotgun (WGS) entry which is preliminary data.</text>
</comment>
<proteinExistence type="predicted"/>
<keyword evidence="2" id="KW-1185">Reference proteome</keyword>
<dbReference type="RefSeq" id="WP_281730523.1">
    <property type="nucleotide sequence ID" value="NZ_CP095551.1"/>
</dbReference>
<name>A0ABW5C2N3_9BACI</name>
<sequence length="40" mass="4553">MNSEAIKIEDRKRKLSTLSSGNWYYITAGSNHSNLIQVLN</sequence>
<organism evidence="1 2">
    <name type="scientific">Metabacillus endolithicus</name>
    <dbReference type="NCBI Taxonomy" id="1535204"/>
    <lineage>
        <taxon>Bacteria</taxon>
        <taxon>Bacillati</taxon>
        <taxon>Bacillota</taxon>
        <taxon>Bacilli</taxon>
        <taxon>Bacillales</taxon>
        <taxon>Bacillaceae</taxon>
        <taxon>Metabacillus</taxon>
    </lineage>
</organism>
<accession>A0ABW5C2N3</accession>
<reference evidence="2" key="1">
    <citation type="journal article" date="2019" name="Int. J. Syst. Evol. Microbiol.">
        <title>The Global Catalogue of Microorganisms (GCM) 10K type strain sequencing project: providing services to taxonomists for standard genome sequencing and annotation.</title>
        <authorList>
            <consortium name="The Broad Institute Genomics Platform"/>
            <consortium name="The Broad Institute Genome Sequencing Center for Infectious Disease"/>
            <person name="Wu L."/>
            <person name="Ma J."/>
        </authorList>
    </citation>
    <scope>NUCLEOTIDE SEQUENCE [LARGE SCALE GENOMIC DNA]</scope>
    <source>
        <strain evidence="2">CGMCC 1.15474</strain>
    </source>
</reference>
<evidence type="ECO:0000313" key="2">
    <source>
        <dbReference type="Proteomes" id="UP001597318"/>
    </source>
</evidence>
<gene>
    <name evidence="1" type="ORF">ACFSKK_23285</name>
</gene>
<dbReference type="EMBL" id="JBHUIK010000007">
    <property type="protein sequence ID" value="MFD2216602.1"/>
    <property type="molecule type" value="Genomic_DNA"/>
</dbReference>
<dbReference type="Proteomes" id="UP001597318">
    <property type="component" value="Unassembled WGS sequence"/>
</dbReference>